<reference evidence="2" key="1">
    <citation type="journal article" date="2014" name="Sci. Data">
        <title>Genomes of diverse isolates of the marine cyanobacterium Prochlorococcus.</title>
        <authorList>
            <person name="Biller S."/>
            <person name="Berube P."/>
            <person name="Thompson J."/>
            <person name="Kelly L."/>
            <person name="Roggensack S."/>
            <person name="Awad L."/>
            <person name="Roache-Johnson K."/>
            <person name="Ding H."/>
            <person name="Giovannoni S.J."/>
            <person name="Moore L.R."/>
            <person name="Chisholm S.W."/>
        </authorList>
    </citation>
    <scope>NUCLEOTIDE SEQUENCE [LARGE SCALE GENOMIC DNA]</scope>
</reference>
<sequence length="42" mass="5012">MKNSFNLTNFRINNFLGIKFKKGRFFNFSRNIYVNYKTTLGG</sequence>
<dbReference type="AlphaFoldDB" id="A0A0A2B166"/>
<accession>A0A0A2B166</accession>
<protein>
    <submittedName>
        <fullName evidence="1">Uncharacterized protein</fullName>
    </submittedName>
</protein>
<evidence type="ECO:0000313" key="1">
    <source>
        <dbReference type="EMBL" id="KGG07833.1"/>
    </source>
</evidence>
<gene>
    <name evidence="1" type="ORF">EV01_0910</name>
</gene>
<dbReference type="Proteomes" id="UP000030481">
    <property type="component" value="Unassembled WGS sequence"/>
</dbReference>
<evidence type="ECO:0000313" key="2">
    <source>
        <dbReference type="Proteomes" id="UP000030481"/>
    </source>
</evidence>
<proteinExistence type="predicted"/>
<dbReference type="EMBL" id="JNAR01000012">
    <property type="protein sequence ID" value="KGG07833.1"/>
    <property type="molecule type" value="Genomic_DNA"/>
</dbReference>
<name>A0A0A2B166_PROMR</name>
<organism evidence="1 2">
    <name type="scientific">Prochlorococcus marinus str. MIT 9401</name>
    <dbReference type="NCBI Taxonomy" id="167551"/>
    <lineage>
        <taxon>Bacteria</taxon>
        <taxon>Bacillati</taxon>
        <taxon>Cyanobacteriota</taxon>
        <taxon>Cyanophyceae</taxon>
        <taxon>Synechococcales</taxon>
        <taxon>Prochlorococcaceae</taxon>
        <taxon>Prochlorococcus</taxon>
    </lineage>
</organism>
<comment type="caution">
    <text evidence="1">The sequence shown here is derived from an EMBL/GenBank/DDBJ whole genome shotgun (WGS) entry which is preliminary data.</text>
</comment>